<proteinExistence type="predicted"/>
<dbReference type="EMBL" id="CP071872">
    <property type="protein sequence ID" value="UNM13864.1"/>
    <property type="molecule type" value="Genomic_DNA"/>
</dbReference>
<sequence>MNMSRLRKAAVAVGAALVAGTTTASTAVASEASSGPSPQSSCYIAHDSGFYRADALHCAPRAGAGVHLDPPDYQVPEGYLNGTVHPFGCWSKLSAHDGGNDIWYHTYVDEWVHGYGIGWAKSTDVYTGTHPYPGLPECPR</sequence>
<evidence type="ECO:0000313" key="3">
    <source>
        <dbReference type="Proteomes" id="UP000828924"/>
    </source>
</evidence>
<dbReference type="RefSeq" id="WP_242332786.1">
    <property type="nucleotide sequence ID" value="NZ_CP071872.1"/>
</dbReference>
<dbReference type="Proteomes" id="UP000828924">
    <property type="component" value="Chromosome"/>
</dbReference>
<name>A0ABY3WML7_9ACTN</name>
<keyword evidence="1" id="KW-0732">Signal</keyword>
<keyword evidence="3" id="KW-1185">Reference proteome</keyword>
<protein>
    <recommendedName>
        <fullName evidence="4">Secreted protein</fullName>
    </recommendedName>
</protein>
<gene>
    <name evidence="2" type="ORF">J4032_22490</name>
</gene>
<evidence type="ECO:0008006" key="4">
    <source>
        <dbReference type="Google" id="ProtNLM"/>
    </source>
</evidence>
<evidence type="ECO:0000313" key="2">
    <source>
        <dbReference type="EMBL" id="UNM13864.1"/>
    </source>
</evidence>
<organism evidence="2 3">
    <name type="scientific">Streptomyces formicae</name>
    <dbReference type="NCBI Taxonomy" id="1616117"/>
    <lineage>
        <taxon>Bacteria</taxon>
        <taxon>Bacillati</taxon>
        <taxon>Actinomycetota</taxon>
        <taxon>Actinomycetes</taxon>
        <taxon>Kitasatosporales</taxon>
        <taxon>Streptomycetaceae</taxon>
        <taxon>Streptomyces</taxon>
    </lineage>
</organism>
<feature type="signal peptide" evidence="1">
    <location>
        <begin position="1"/>
        <end position="24"/>
    </location>
</feature>
<feature type="chain" id="PRO_5045817765" description="Secreted protein" evidence="1">
    <location>
        <begin position="25"/>
        <end position="140"/>
    </location>
</feature>
<evidence type="ECO:0000256" key="1">
    <source>
        <dbReference type="SAM" id="SignalP"/>
    </source>
</evidence>
<reference evidence="2 3" key="1">
    <citation type="submission" date="2021-03" db="EMBL/GenBank/DDBJ databases">
        <title>Complete genome of Streptomyces formicae strain 1H-GS9 (DSM 100524).</title>
        <authorList>
            <person name="Atanasov K.E."/>
            <person name="Altabella T."/>
            <person name="Ferrer A."/>
        </authorList>
    </citation>
    <scope>NUCLEOTIDE SEQUENCE [LARGE SCALE GENOMIC DNA]</scope>
    <source>
        <strain evidence="2 3">1H-GS9</strain>
    </source>
</reference>
<accession>A0ABY3WML7</accession>